<comment type="cofactor">
    <cofactor evidence="4">
        <name>Zn(2+)</name>
        <dbReference type="ChEBI" id="CHEBI:29105"/>
    </cofactor>
    <text evidence="4">Binds 2 Zn(2+) ions.</text>
</comment>
<dbReference type="PIRSF" id="PIRSF031924">
    <property type="entry name" value="Pi-irrepressible_AP"/>
    <property type="match status" value="1"/>
</dbReference>
<keyword evidence="7" id="KW-1185">Reference proteome</keyword>
<evidence type="ECO:0000313" key="7">
    <source>
        <dbReference type="Proteomes" id="UP001165363"/>
    </source>
</evidence>
<feature type="signal peptide" evidence="5">
    <location>
        <begin position="1"/>
        <end position="22"/>
    </location>
</feature>
<dbReference type="EMBL" id="JAMGBD010000001">
    <property type="protein sequence ID" value="MCL6682629.1"/>
    <property type="molecule type" value="Genomic_DNA"/>
</dbReference>
<keyword evidence="2 4" id="KW-0479">Metal-binding</keyword>
<keyword evidence="1" id="KW-0597">Phosphoprotein</keyword>
<dbReference type="PANTHER" id="PTHR10151:SF120">
    <property type="entry name" value="BIS(5'-ADENOSYL)-TRIPHOSPHATASE"/>
    <property type="match status" value="1"/>
</dbReference>
<dbReference type="Proteomes" id="UP001165363">
    <property type="component" value="Unassembled WGS sequence"/>
</dbReference>
<reference evidence="6" key="1">
    <citation type="submission" date="2022-05" db="EMBL/GenBank/DDBJ databases">
        <authorList>
            <person name="Jo J.-H."/>
            <person name="Im W.-T."/>
        </authorList>
    </citation>
    <scope>NUCLEOTIDE SEQUENCE</scope>
    <source>
        <strain evidence="6">SE158</strain>
    </source>
</reference>
<comment type="function">
    <text evidence="4">Alkaline phosphatase with broad substrate specificity.</text>
</comment>
<protein>
    <recommendedName>
        <fullName evidence="4">Alkaline phosphatase</fullName>
        <ecNumber evidence="4">3.1.3.1</ecNumber>
    </recommendedName>
</protein>
<evidence type="ECO:0000256" key="5">
    <source>
        <dbReference type="SAM" id="SignalP"/>
    </source>
</evidence>
<dbReference type="Gene3D" id="3.30.1360.150">
    <property type="match status" value="1"/>
</dbReference>
<gene>
    <name evidence="6" type="ORF">LZ536_01775</name>
</gene>
<evidence type="ECO:0000256" key="4">
    <source>
        <dbReference type="PIRNR" id="PIRNR031924"/>
    </source>
</evidence>
<organism evidence="6 7">
    <name type="scientific">Sphingomonas alba</name>
    <dbReference type="NCBI Taxonomy" id="2908208"/>
    <lineage>
        <taxon>Bacteria</taxon>
        <taxon>Pseudomonadati</taxon>
        <taxon>Pseudomonadota</taxon>
        <taxon>Alphaproteobacteria</taxon>
        <taxon>Sphingomonadales</taxon>
        <taxon>Sphingomonadaceae</taxon>
        <taxon>Sphingomonas</taxon>
    </lineage>
</organism>
<dbReference type="Gene3D" id="3.40.720.10">
    <property type="entry name" value="Alkaline Phosphatase, subunit A"/>
    <property type="match status" value="1"/>
</dbReference>
<evidence type="ECO:0000313" key="6">
    <source>
        <dbReference type="EMBL" id="MCL6682629.1"/>
    </source>
</evidence>
<accession>A0ABT0RJ25</accession>
<dbReference type="EC" id="3.1.3.1" evidence="4"/>
<evidence type="ECO:0000256" key="3">
    <source>
        <dbReference type="ARBA" id="ARBA00022729"/>
    </source>
</evidence>
<proteinExistence type="predicted"/>
<dbReference type="SUPFAM" id="SSF53649">
    <property type="entry name" value="Alkaline phosphatase-like"/>
    <property type="match status" value="1"/>
</dbReference>
<dbReference type="CDD" id="cd16016">
    <property type="entry name" value="AP-SPAP"/>
    <property type="match status" value="1"/>
</dbReference>
<evidence type="ECO:0000256" key="2">
    <source>
        <dbReference type="ARBA" id="ARBA00022723"/>
    </source>
</evidence>
<comment type="catalytic activity">
    <reaction evidence="4">
        <text>a phosphate monoester + H2O = an alcohol + phosphate</text>
        <dbReference type="Rhea" id="RHEA:15017"/>
        <dbReference type="ChEBI" id="CHEBI:15377"/>
        <dbReference type="ChEBI" id="CHEBI:30879"/>
        <dbReference type="ChEBI" id="CHEBI:43474"/>
        <dbReference type="ChEBI" id="CHEBI:67140"/>
        <dbReference type="EC" id="3.1.3.1"/>
    </reaction>
</comment>
<dbReference type="PANTHER" id="PTHR10151">
    <property type="entry name" value="ECTONUCLEOTIDE PYROPHOSPHATASE/PHOSPHODIESTERASE"/>
    <property type="match status" value="1"/>
</dbReference>
<comment type="caution">
    <text evidence="6">The sequence shown here is derived from an EMBL/GenBank/DDBJ whole genome shotgun (WGS) entry which is preliminary data.</text>
</comment>
<keyword evidence="3 5" id="KW-0732">Signal</keyword>
<dbReference type="InterPro" id="IPR026263">
    <property type="entry name" value="Alkaline_phosphatase_prok"/>
</dbReference>
<name>A0ABT0RJ25_9SPHN</name>
<dbReference type="Pfam" id="PF01663">
    <property type="entry name" value="Phosphodiest"/>
    <property type="match status" value="1"/>
</dbReference>
<dbReference type="InterPro" id="IPR002591">
    <property type="entry name" value="Phosphodiest/P_Trfase"/>
</dbReference>
<feature type="chain" id="PRO_5045916111" description="Alkaline phosphatase" evidence="5">
    <location>
        <begin position="23"/>
        <end position="544"/>
    </location>
</feature>
<evidence type="ECO:0000256" key="1">
    <source>
        <dbReference type="ARBA" id="ARBA00022553"/>
    </source>
</evidence>
<dbReference type="PROSITE" id="PS51257">
    <property type="entry name" value="PROKAR_LIPOPROTEIN"/>
    <property type="match status" value="1"/>
</dbReference>
<keyword evidence="4" id="KW-0862">Zinc</keyword>
<dbReference type="InterPro" id="IPR017850">
    <property type="entry name" value="Alkaline_phosphatase_core_sf"/>
</dbReference>
<dbReference type="RefSeq" id="WP_249846585.1">
    <property type="nucleotide sequence ID" value="NZ_JAMGBD010000001.1"/>
</dbReference>
<sequence length="544" mass="57353">MRKVGLAVAASLAACSPSVAPAQPLKPDAPKLILAISVDQFSADLFDEYRGQFTGGLKRLIDGGTVFHNGYQSHAATETCPGHSTIMTSKRPGSNGIIANTWVDWGAPRADKTVYCAEDESVPGSTSTAYTVSVKHLNATTLGDRLKAVSPASRNVAVAGKDRAAIMMGGHNLDQRWYRQGTAFATDLKGVTVPRSVTSTNQALTNAIAQARPALDPPAFCQARDKAYQVSPTLSVGTWRMDRAAGDASSFFRTPEFDGAVLALSAALIQEMQLGKGPATDVMSVGLSATDYVGHAFGRGGMEMCLQMAALDRDLGDFLALMDRSGIDYAIVLTADHGGLDIPERLRDHGVADAARADPGLDAAEVGKQLAPRLGLTGTVLKGLGIAGDIWVDASVPEAKKAEVIKAAEERYQAHPQVYGVYTKAEILALPMPSGSPVSWTVPQRIRASYDATRSGDLYVALKPNISAVAKPSVGYTATHGSPWDYDRRVPIIFWRKGAAPAAPEQPVETVDIMPTLAAMIGLPVAKGSIDGKCLAAAGARCPR</sequence>